<dbReference type="Proteomes" id="UP000632498">
    <property type="component" value="Unassembled WGS sequence"/>
</dbReference>
<dbReference type="InterPro" id="IPR002104">
    <property type="entry name" value="Integrase_catalytic"/>
</dbReference>
<sequence>MPKLTKRLIDSLKPTEQEYAVWDDELKGFGIRVSPKGNKTFQVYWRAGKRERKRKVGRYPPMTVDQARKAAFELLSDVENGNDPAVKQDLLRKAETMTELGNRFLIEHSIPHNKEKTVYENRHLLDRFIFPALGKVKAVDVAKSDVRRLHQSLKDTPYQANRVLALLSKIFNFTADDLYEIRHDWRNPTDRLQKFKEEKRKRYLSQQELQIISKAMHIAERENIGTPHALAALRLLIFTGARKSEILSLKWDYINWDRRCFALPDSKTGAKDIPLSPPALEVLNNIEKLKDNPYVIVGKNPQTHMDDLGPTWRRIRNLATILMLEEDEIWGPVIEKIKQENNTRPSLQTVKRIADQKGYTLPTGIADVRVHDLRHSFASIAVGAGIPLPLIGGLLGHTQTQTTARYAHLEAEPLHQATNTIGRHLQAAMADDEISAEIIQFSKQ</sequence>
<organism evidence="8 9">
    <name type="scientific">Terasakiella brassicae</name>
    <dbReference type="NCBI Taxonomy" id="1634917"/>
    <lineage>
        <taxon>Bacteria</taxon>
        <taxon>Pseudomonadati</taxon>
        <taxon>Pseudomonadota</taxon>
        <taxon>Alphaproteobacteria</taxon>
        <taxon>Rhodospirillales</taxon>
        <taxon>Terasakiellaceae</taxon>
        <taxon>Terasakiella</taxon>
    </lineage>
</organism>
<evidence type="ECO:0000259" key="7">
    <source>
        <dbReference type="PROSITE" id="PS51900"/>
    </source>
</evidence>
<dbReference type="CDD" id="cd00796">
    <property type="entry name" value="INT_Rci_Hp1_C"/>
    <property type="match status" value="1"/>
</dbReference>
<dbReference type="GO" id="GO:0006310">
    <property type="term" value="P:DNA recombination"/>
    <property type="evidence" value="ECO:0007669"/>
    <property type="project" value="UniProtKB-KW"/>
</dbReference>
<evidence type="ECO:0000256" key="4">
    <source>
        <dbReference type="ARBA" id="ARBA00023172"/>
    </source>
</evidence>
<evidence type="ECO:0000313" key="9">
    <source>
        <dbReference type="Proteomes" id="UP000632498"/>
    </source>
</evidence>
<dbReference type="GO" id="GO:0003677">
    <property type="term" value="F:DNA binding"/>
    <property type="evidence" value="ECO:0007669"/>
    <property type="project" value="UniProtKB-UniRule"/>
</dbReference>
<keyword evidence="9" id="KW-1185">Reference proteome</keyword>
<keyword evidence="2" id="KW-0229">DNA integration</keyword>
<dbReference type="PANTHER" id="PTHR30629">
    <property type="entry name" value="PROPHAGE INTEGRASE"/>
    <property type="match status" value="1"/>
</dbReference>
<dbReference type="PROSITE" id="PS51900">
    <property type="entry name" value="CB"/>
    <property type="match status" value="1"/>
</dbReference>
<evidence type="ECO:0000256" key="2">
    <source>
        <dbReference type="ARBA" id="ARBA00022908"/>
    </source>
</evidence>
<name>A0A917FEI5_9PROT</name>
<proteinExistence type="inferred from homology"/>
<evidence type="ECO:0000256" key="1">
    <source>
        <dbReference type="ARBA" id="ARBA00008857"/>
    </source>
</evidence>
<feature type="domain" description="Tyr recombinase" evidence="6">
    <location>
        <begin position="199"/>
        <end position="419"/>
    </location>
</feature>
<dbReference type="Pfam" id="PF00589">
    <property type="entry name" value="Phage_integrase"/>
    <property type="match status" value="1"/>
</dbReference>
<dbReference type="AlphaFoldDB" id="A0A917FEI5"/>
<keyword evidence="4" id="KW-0233">DNA recombination</keyword>
<dbReference type="Gene3D" id="1.10.150.130">
    <property type="match status" value="1"/>
</dbReference>
<protein>
    <submittedName>
        <fullName evidence="8">Integrase</fullName>
    </submittedName>
</protein>
<accession>A0A917FEI5</accession>
<dbReference type="Gene3D" id="1.10.443.10">
    <property type="entry name" value="Intergrase catalytic core"/>
    <property type="match status" value="1"/>
</dbReference>
<dbReference type="Gene3D" id="3.30.160.390">
    <property type="entry name" value="Integrase, DNA-binding domain"/>
    <property type="match status" value="1"/>
</dbReference>
<dbReference type="Pfam" id="PF13356">
    <property type="entry name" value="Arm-DNA-bind_3"/>
    <property type="match status" value="1"/>
</dbReference>
<dbReference type="InterPro" id="IPR025166">
    <property type="entry name" value="Integrase_DNA_bind_dom"/>
</dbReference>
<gene>
    <name evidence="8" type="ORF">GCM10011332_22620</name>
</gene>
<dbReference type="InterPro" id="IPR010998">
    <property type="entry name" value="Integrase_recombinase_N"/>
</dbReference>
<dbReference type="RefSeq" id="WP_188665120.1">
    <property type="nucleotide sequence ID" value="NZ_BMHV01000016.1"/>
</dbReference>
<reference evidence="8" key="1">
    <citation type="journal article" date="2014" name="Int. J. Syst. Evol. Microbiol.">
        <title>Complete genome sequence of Corynebacterium casei LMG S-19264T (=DSM 44701T), isolated from a smear-ripened cheese.</title>
        <authorList>
            <consortium name="US DOE Joint Genome Institute (JGI-PGF)"/>
            <person name="Walter F."/>
            <person name="Albersmeier A."/>
            <person name="Kalinowski J."/>
            <person name="Ruckert C."/>
        </authorList>
    </citation>
    <scope>NUCLEOTIDE SEQUENCE</scope>
    <source>
        <strain evidence="8">CGMCC 1.15254</strain>
    </source>
</reference>
<dbReference type="InterPro" id="IPR038488">
    <property type="entry name" value="Integrase_DNA-bd_sf"/>
</dbReference>
<dbReference type="InterPro" id="IPR050808">
    <property type="entry name" value="Phage_Integrase"/>
</dbReference>
<dbReference type="InterPro" id="IPR011010">
    <property type="entry name" value="DNA_brk_join_enz"/>
</dbReference>
<comment type="caution">
    <text evidence="8">The sequence shown here is derived from an EMBL/GenBank/DDBJ whole genome shotgun (WGS) entry which is preliminary data.</text>
</comment>
<dbReference type="InterPro" id="IPR044068">
    <property type="entry name" value="CB"/>
</dbReference>
<dbReference type="GO" id="GO:0015074">
    <property type="term" value="P:DNA integration"/>
    <property type="evidence" value="ECO:0007669"/>
    <property type="project" value="UniProtKB-KW"/>
</dbReference>
<dbReference type="PROSITE" id="PS51898">
    <property type="entry name" value="TYR_RECOMBINASE"/>
    <property type="match status" value="1"/>
</dbReference>
<keyword evidence="3 5" id="KW-0238">DNA-binding</keyword>
<reference evidence="8" key="2">
    <citation type="submission" date="2020-09" db="EMBL/GenBank/DDBJ databases">
        <authorList>
            <person name="Sun Q."/>
            <person name="Zhou Y."/>
        </authorList>
    </citation>
    <scope>NUCLEOTIDE SEQUENCE</scope>
    <source>
        <strain evidence="8">CGMCC 1.15254</strain>
    </source>
</reference>
<evidence type="ECO:0000256" key="3">
    <source>
        <dbReference type="ARBA" id="ARBA00023125"/>
    </source>
</evidence>
<dbReference type="SUPFAM" id="SSF56349">
    <property type="entry name" value="DNA breaking-rejoining enzymes"/>
    <property type="match status" value="1"/>
</dbReference>
<feature type="domain" description="Core-binding (CB)" evidence="7">
    <location>
        <begin position="95"/>
        <end position="175"/>
    </location>
</feature>
<comment type="similarity">
    <text evidence="1">Belongs to the 'phage' integrase family.</text>
</comment>
<evidence type="ECO:0000256" key="5">
    <source>
        <dbReference type="PROSITE-ProRule" id="PRU01248"/>
    </source>
</evidence>
<dbReference type="InterPro" id="IPR013762">
    <property type="entry name" value="Integrase-like_cat_sf"/>
</dbReference>
<evidence type="ECO:0000259" key="6">
    <source>
        <dbReference type="PROSITE" id="PS51898"/>
    </source>
</evidence>
<evidence type="ECO:0000313" key="8">
    <source>
        <dbReference type="EMBL" id="GGF67948.1"/>
    </source>
</evidence>
<dbReference type="EMBL" id="BMHV01000016">
    <property type="protein sequence ID" value="GGF67948.1"/>
    <property type="molecule type" value="Genomic_DNA"/>
</dbReference>
<dbReference type="PANTHER" id="PTHR30629:SF2">
    <property type="entry name" value="PROPHAGE INTEGRASE INTS-RELATED"/>
    <property type="match status" value="1"/>
</dbReference>